<dbReference type="Pfam" id="PF09796">
    <property type="entry name" value="QCR10"/>
    <property type="match status" value="1"/>
</dbReference>
<organism evidence="1 2">
    <name type="scientific">Gigaspora margarita</name>
    <dbReference type="NCBI Taxonomy" id="4874"/>
    <lineage>
        <taxon>Eukaryota</taxon>
        <taxon>Fungi</taxon>
        <taxon>Fungi incertae sedis</taxon>
        <taxon>Mucoromycota</taxon>
        <taxon>Glomeromycotina</taxon>
        <taxon>Glomeromycetes</taxon>
        <taxon>Diversisporales</taxon>
        <taxon>Gigasporaceae</taxon>
        <taxon>Gigaspora</taxon>
    </lineage>
</organism>
<keyword evidence="2" id="KW-1185">Reference proteome</keyword>
<accession>A0A8H4A968</accession>
<dbReference type="PANTHER" id="PTHR28254">
    <property type="entry name" value="CYTOCHROME B-C1 COMPLEX SUBUNIT 10"/>
    <property type="match status" value="1"/>
</dbReference>
<proteinExistence type="predicted"/>
<dbReference type="GO" id="GO:0006122">
    <property type="term" value="P:mitochondrial electron transport, ubiquinol to cytochrome c"/>
    <property type="evidence" value="ECO:0007669"/>
    <property type="project" value="InterPro"/>
</dbReference>
<dbReference type="AlphaFoldDB" id="A0A8H4A968"/>
<evidence type="ECO:0000313" key="2">
    <source>
        <dbReference type="Proteomes" id="UP000439903"/>
    </source>
</evidence>
<dbReference type="GO" id="GO:0005739">
    <property type="term" value="C:mitochondrion"/>
    <property type="evidence" value="ECO:0007669"/>
    <property type="project" value="GOC"/>
</dbReference>
<comment type="caution">
    <text evidence="1">The sequence shown here is derived from an EMBL/GenBank/DDBJ whole genome shotgun (WGS) entry which is preliminary data.</text>
</comment>
<sequence>MLSSVQVQRHFLRITPERARLWASSVVGFGVVTGGTLLFIGERIPRVRRDILQKIPIMGNYWATEEQ</sequence>
<dbReference type="InterPro" id="IPR019182">
    <property type="entry name" value="Cytochrome_b-c1_su10_fun"/>
</dbReference>
<reference evidence="1 2" key="1">
    <citation type="journal article" date="2019" name="Environ. Microbiol.">
        <title>At the nexus of three kingdoms: the genome of the mycorrhizal fungus Gigaspora margarita provides insights into plant, endobacterial and fungal interactions.</title>
        <authorList>
            <person name="Venice F."/>
            <person name="Ghignone S."/>
            <person name="Salvioli di Fossalunga A."/>
            <person name="Amselem J."/>
            <person name="Novero M."/>
            <person name="Xianan X."/>
            <person name="Sedzielewska Toro K."/>
            <person name="Morin E."/>
            <person name="Lipzen A."/>
            <person name="Grigoriev I.V."/>
            <person name="Henrissat B."/>
            <person name="Martin F.M."/>
            <person name="Bonfante P."/>
        </authorList>
    </citation>
    <scope>NUCLEOTIDE SEQUENCE [LARGE SCALE GENOMIC DNA]</scope>
    <source>
        <strain evidence="1 2">BEG34</strain>
    </source>
</reference>
<dbReference type="Proteomes" id="UP000439903">
    <property type="component" value="Unassembled WGS sequence"/>
</dbReference>
<protein>
    <submittedName>
        <fullName evidence="1">Ubiquinol-cytochrome c reductase subunit 10</fullName>
    </submittedName>
</protein>
<gene>
    <name evidence="1" type="ORF">F8M41_001231</name>
</gene>
<name>A0A8H4A968_GIGMA</name>
<dbReference type="EMBL" id="WTPW01001099">
    <property type="protein sequence ID" value="KAF0457176.1"/>
    <property type="molecule type" value="Genomic_DNA"/>
</dbReference>
<evidence type="ECO:0000313" key="1">
    <source>
        <dbReference type="EMBL" id="KAF0457176.1"/>
    </source>
</evidence>
<dbReference type="PANTHER" id="PTHR28254:SF1">
    <property type="entry name" value="CYTOCHROME B-C1 COMPLEX SUBUNIT 10, MITOCHONDRIAL"/>
    <property type="match status" value="1"/>
</dbReference>